<keyword evidence="15" id="KW-1185">Reference proteome</keyword>
<accession>A0A9Q4AYM1</accession>
<evidence type="ECO:0000256" key="1">
    <source>
        <dbReference type="ARBA" id="ARBA00004651"/>
    </source>
</evidence>
<keyword evidence="3" id="KW-0597">Phosphoprotein</keyword>
<dbReference type="InterPro" id="IPR003660">
    <property type="entry name" value="HAMP_dom"/>
</dbReference>
<dbReference type="InterPro" id="IPR003594">
    <property type="entry name" value="HATPase_dom"/>
</dbReference>
<evidence type="ECO:0000256" key="5">
    <source>
        <dbReference type="ARBA" id="ARBA00022692"/>
    </source>
</evidence>
<sequence>MTIILLLVGIITFNLVIDILKNNAESQIQHTANETLARIDSQFEAIEMITSQIATNPSVQQLLVDQSNRQLTAFEERQSMNHVINSYLAYTNGITSFELYFTDYRRLFPLNELPLYERLDSAKIQQAEDEQGRMVWGGADPHDEEAFVTIKQINLLDDNFSHGGYLLTKVDTHFFEFRSEYGQIDMETDYALLVDNEEKLITTNLPEELLSEIELNTTSQVVTLQENDYVRVRVFSDTTGWSFIMLKPVNTLVTGLSSIGTAIFIAGAIGFIVFSMASYFLSTFLTKPIHRLTQAMRFGKLGALKESPPIISTNEMIELNNTYNHMVETTNYLINVVYEKELTRHRAELKALQAQINPHFLFNTLEALYWTLEEKDEEASNMILTMAQLFRYTISDIQREDWVTIKEEIDHIQRYLDIMKLRFTDRLTWGIYVDRSLLSCMIPKLLIQPLVENAIVHGIGNQVVPGKVTVTVTDQNNDVKISVRDDGTGIDTVILERLKQSMKTHFPITSDRTGLAIGNISKRLKLTYPDEGTTCMTIESERNQGTTVTIIVPKKGGKTSED</sequence>
<keyword evidence="7 14" id="KW-0418">Kinase</keyword>
<comment type="caution">
    <text evidence="14">The sequence shown here is derived from an EMBL/GenBank/DDBJ whole genome shotgun (WGS) entry which is preliminary data.</text>
</comment>
<keyword evidence="4" id="KW-0808">Transferase</keyword>
<feature type="transmembrane region" description="Helical" evidence="12">
    <location>
        <begin position="259"/>
        <end position="281"/>
    </location>
</feature>
<gene>
    <name evidence="14" type="ORF">HXA33_00790</name>
</gene>
<evidence type="ECO:0000256" key="4">
    <source>
        <dbReference type="ARBA" id="ARBA00022679"/>
    </source>
</evidence>
<dbReference type="PANTHER" id="PTHR34220:SF11">
    <property type="entry name" value="SENSOR PROTEIN KINASE HPTS"/>
    <property type="match status" value="1"/>
</dbReference>
<evidence type="ECO:0000256" key="9">
    <source>
        <dbReference type="ARBA" id="ARBA00022989"/>
    </source>
</evidence>
<dbReference type="GO" id="GO:0005524">
    <property type="term" value="F:ATP binding"/>
    <property type="evidence" value="ECO:0007669"/>
    <property type="project" value="UniProtKB-KW"/>
</dbReference>
<keyword evidence="10" id="KW-0902">Two-component regulatory system</keyword>
<name>A0A9Q4AYM1_SALAG</name>
<keyword evidence="2" id="KW-1003">Cell membrane</keyword>
<dbReference type="Gene3D" id="3.30.565.10">
    <property type="entry name" value="Histidine kinase-like ATPase, C-terminal domain"/>
    <property type="match status" value="1"/>
</dbReference>
<dbReference type="Gene3D" id="6.10.340.10">
    <property type="match status" value="1"/>
</dbReference>
<dbReference type="Pfam" id="PF06580">
    <property type="entry name" value="His_kinase"/>
    <property type="match status" value="1"/>
</dbReference>
<keyword evidence="6" id="KW-0547">Nucleotide-binding</keyword>
<dbReference type="CDD" id="cd06225">
    <property type="entry name" value="HAMP"/>
    <property type="match status" value="1"/>
</dbReference>
<dbReference type="InterPro" id="IPR036890">
    <property type="entry name" value="HATPase_C_sf"/>
</dbReference>
<evidence type="ECO:0000256" key="8">
    <source>
        <dbReference type="ARBA" id="ARBA00022840"/>
    </source>
</evidence>
<reference evidence="14" key="1">
    <citation type="submission" date="2020-06" db="EMBL/GenBank/DDBJ databases">
        <title>Insight into the genomes of haloalkaliphilic bacilli from Kenyan soda lakes.</title>
        <authorList>
            <person name="Mwirichia R."/>
            <person name="Villamizar G.C."/>
            <person name="Poehlein A."/>
            <person name="Mugweru J."/>
            <person name="Kipnyargis A."/>
            <person name="Kiplimo D."/>
            <person name="Orwa P."/>
            <person name="Daniel R."/>
        </authorList>
    </citation>
    <scope>NUCLEOTIDE SEQUENCE</scope>
    <source>
        <strain evidence="14">B1096_S55</strain>
    </source>
</reference>
<dbReference type="SUPFAM" id="SSF55874">
    <property type="entry name" value="ATPase domain of HSP90 chaperone/DNA topoisomerase II/histidine kinase"/>
    <property type="match status" value="1"/>
</dbReference>
<dbReference type="InterPro" id="IPR010559">
    <property type="entry name" value="Sig_transdc_His_kin_internal"/>
</dbReference>
<keyword evidence="5 12" id="KW-0812">Transmembrane</keyword>
<keyword evidence="8" id="KW-0067">ATP-binding</keyword>
<protein>
    <submittedName>
        <fullName evidence="14">Sensor histidine kinase</fullName>
    </submittedName>
</protein>
<dbReference type="Proteomes" id="UP001057753">
    <property type="component" value="Unassembled WGS sequence"/>
</dbReference>
<dbReference type="EMBL" id="JABXYM010000001">
    <property type="protein sequence ID" value="MCR6095084.1"/>
    <property type="molecule type" value="Genomic_DNA"/>
</dbReference>
<evidence type="ECO:0000256" key="11">
    <source>
        <dbReference type="ARBA" id="ARBA00023136"/>
    </source>
</evidence>
<evidence type="ECO:0000256" key="12">
    <source>
        <dbReference type="SAM" id="Phobius"/>
    </source>
</evidence>
<dbReference type="AlphaFoldDB" id="A0A9Q4AYM1"/>
<comment type="subcellular location">
    <subcellularLocation>
        <location evidence="1">Cell membrane</location>
        <topology evidence="1">Multi-pass membrane protein</topology>
    </subcellularLocation>
</comment>
<dbReference type="PANTHER" id="PTHR34220">
    <property type="entry name" value="SENSOR HISTIDINE KINASE YPDA"/>
    <property type="match status" value="1"/>
</dbReference>
<evidence type="ECO:0000256" key="2">
    <source>
        <dbReference type="ARBA" id="ARBA00022475"/>
    </source>
</evidence>
<evidence type="ECO:0000256" key="6">
    <source>
        <dbReference type="ARBA" id="ARBA00022741"/>
    </source>
</evidence>
<dbReference type="GO" id="GO:0005886">
    <property type="term" value="C:plasma membrane"/>
    <property type="evidence" value="ECO:0007669"/>
    <property type="project" value="UniProtKB-SubCell"/>
</dbReference>
<feature type="domain" description="HAMP" evidence="13">
    <location>
        <begin position="283"/>
        <end position="335"/>
    </location>
</feature>
<evidence type="ECO:0000313" key="15">
    <source>
        <dbReference type="Proteomes" id="UP001057753"/>
    </source>
</evidence>
<dbReference type="InterPro" id="IPR050640">
    <property type="entry name" value="Bact_2-comp_sensor_kinase"/>
</dbReference>
<evidence type="ECO:0000256" key="3">
    <source>
        <dbReference type="ARBA" id="ARBA00022553"/>
    </source>
</evidence>
<proteinExistence type="predicted"/>
<organism evidence="14 15">
    <name type="scientific">Salipaludibacillus agaradhaerens</name>
    <name type="common">Bacillus agaradhaerens</name>
    <dbReference type="NCBI Taxonomy" id="76935"/>
    <lineage>
        <taxon>Bacteria</taxon>
        <taxon>Bacillati</taxon>
        <taxon>Bacillota</taxon>
        <taxon>Bacilli</taxon>
        <taxon>Bacillales</taxon>
        <taxon>Bacillaceae</taxon>
    </lineage>
</organism>
<evidence type="ECO:0000256" key="7">
    <source>
        <dbReference type="ARBA" id="ARBA00022777"/>
    </source>
</evidence>
<evidence type="ECO:0000313" key="14">
    <source>
        <dbReference type="EMBL" id="MCR6095084.1"/>
    </source>
</evidence>
<dbReference type="PROSITE" id="PS50885">
    <property type="entry name" value="HAMP"/>
    <property type="match status" value="1"/>
</dbReference>
<dbReference type="GO" id="GO:0000155">
    <property type="term" value="F:phosphorelay sensor kinase activity"/>
    <property type="evidence" value="ECO:0007669"/>
    <property type="project" value="InterPro"/>
</dbReference>
<keyword evidence="11 12" id="KW-0472">Membrane</keyword>
<dbReference type="Pfam" id="PF02518">
    <property type="entry name" value="HATPase_c"/>
    <property type="match status" value="1"/>
</dbReference>
<evidence type="ECO:0000256" key="10">
    <source>
        <dbReference type="ARBA" id="ARBA00023012"/>
    </source>
</evidence>
<keyword evidence="9 12" id="KW-1133">Transmembrane helix</keyword>
<evidence type="ECO:0000259" key="13">
    <source>
        <dbReference type="PROSITE" id="PS50885"/>
    </source>
</evidence>